<keyword evidence="3" id="KW-0274">FAD</keyword>
<keyword evidence="6 8" id="KW-0503">Monooxygenase</keyword>
<dbReference type="Gene3D" id="3.50.50.60">
    <property type="entry name" value="FAD/NAD(P)-binding domain"/>
    <property type="match status" value="1"/>
</dbReference>
<accession>A0A1Q9DH06</accession>
<sequence>MLPSCFKSTDRLFDDGCLAGIPIGDVRSPGRMVLGRSTGSPQSNPPDLNLGISPSMQSTPEVLGARGVAKSPYTWMAKTDRADFGPLYAHGAVMNFEEHMFVIGGEKGGPTGGSFSNEVWKSTNKGRTWEKLPQREGRFSARRGHAAMVDHQGVIFFVLGGFAGHAQLENDCWSSEDGSVWHSLGKAAWSGRHGHAAVMTSQSWIVVLGGHDGSSYLSDVWRIHHPSQPGITSHLRAVWNQVPAKKTWWTARYGHAALVDTKDVIYLLGGFYAEKETGHVQCFNDVWKSTDLGDNWLLVTEYASWSGRYQHAATMTSAGSMFIIGGLSIDLDRLADVWRSEDAGASWTVVTPVASWPARYEHTALVDHRDTMYVLGGIAEGDSAFADVWYSERTCKDNIRCSNLTECRDGTQKNFEGATNPVCVGICDRRIYDKCGPKEDCRVKHGKQTCVDPCNDKDCDKDQVCEVAPRDEIFPRTGEMLQSATAYCLSCDDAKTKASCGRLRQCHWSTGDEACQMRCSVMDQERLLQPRLQLCSLLCALAAAIISLWSLRDPDACVSFTQEQADAPKKCKALEDYADTSTHLLGFCYLNCGDTEVVIYACSMVFGLLLQSLTVLPSHCSCGDQFLRVTWRVDFTGDLAMLEEDLVHKSSGSWIWRRVQAWTGSQQSSLFDWLEGLLQKQEKMLPLHMKVIHQAGSRVAVFEGRARPENVFGSYPVVLNARGLSALESLDPAILEKTKAIGLAVKELHVVPDNRTVAKVPTYGTCIMRDQASQLLLEAAETNEKISFFWEHKLVSIDFQARICTFELPDGSQKTAAAQRLVAADGNRSKVRRLCQEHVADFSADADPWGFQLRFMNSKGVPGQTEVNPEFLTSMEATGGNMQKLKEYVQTYAKFAADNLLDEEAYSKFYDCKAFEGVVVKCSSLNPAGWICLIGDAAHAVQPATGEGINSGLEDAAMLGLALQENAADAFAAFDKKQRPNAHALQKLALEAKSRVSLPPPREQAVNVMVNIGLAIAKKLRIIEGTRQDFTLGVKAQSVAIRSYDELVKMDERQKRKLRPLANFLAKIFRIPKERRVQTQTQS</sequence>
<evidence type="ECO:0000256" key="1">
    <source>
        <dbReference type="ARBA" id="ARBA00001974"/>
    </source>
</evidence>
<evidence type="ECO:0000256" key="3">
    <source>
        <dbReference type="ARBA" id="ARBA00022827"/>
    </source>
</evidence>
<proteinExistence type="predicted"/>
<dbReference type="GO" id="GO:0070189">
    <property type="term" value="P:kynurenine metabolic process"/>
    <property type="evidence" value="ECO:0007669"/>
    <property type="project" value="TreeGrafter"/>
</dbReference>
<dbReference type="InterPro" id="IPR015915">
    <property type="entry name" value="Kelch-typ_b-propeller"/>
</dbReference>
<keyword evidence="4" id="KW-0521">NADP</keyword>
<dbReference type="Proteomes" id="UP000186817">
    <property type="component" value="Unassembled WGS sequence"/>
</dbReference>
<dbReference type="InterPro" id="IPR036188">
    <property type="entry name" value="FAD/NAD-bd_sf"/>
</dbReference>
<keyword evidence="5" id="KW-0560">Oxidoreductase</keyword>
<keyword evidence="9" id="KW-1185">Reference proteome</keyword>
<evidence type="ECO:0000256" key="2">
    <source>
        <dbReference type="ARBA" id="ARBA00022630"/>
    </source>
</evidence>
<evidence type="ECO:0000313" key="9">
    <source>
        <dbReference type="Proteomes" id="UP000186817"/>
    </source>
</evidence>
<name>A0A1Q9DH06_SYMMI</name>
<dbReference type="GO" id="GO:0004502">
    <property type="term" value="F:kynurenine 3-monooxygenase activity"/>
    <property type="evidence" value="ECO:0007669"/>
    <property type="project" value="TreeGrafter"/>
</dbReference>
<evidence type="ECO:0000313" key="8">
    <source>
        <dbReference type="EMBL" id="OLP94461.1"/>
    </source>
</evidence>
<comment type="caution">
    <text evidence="8">The sequence shown here is derived from an EMBL/GenBank/DDBJ whole genome shotgun (WGS) entry which is preliminary data.</text>
</comment>
<dbReference type="PANTHER" id="PTHR46028:SF2">
    <property type="entry name" value="KYNURENINE 3-MONOOXYGENASE"/>
    <property type="match status" value="1"/>
</dbReference>
<evidence type="ECO:0000256" key="5">
    <source>
        <dbReference type="ARBA" id="ARBA00023002"/>
    </source>
</evidence>
<dbReference type="SUPFAM" id="SSF51905">
    <property type="entry name" value="FAD/NAD(P)-binding domain"/>
    <property type="match status" value="1"/>
</dbReference>
<organism evidence="8 9">
    <name type="scientific">Symbiodinium microadriaticum</name>
    <name type="common">Dinoflagellate</name>
    <name type="synonym">Zooxanthella microadriatica</name>
    <dbReference type="NCBI Taxonomy" id="2951"/>
    <lineage>
        <taxon>Eukaryota</taxon>
        <taxon>Sar</taxon>
        <taxon>Alveolata</taxon>
        <taxon>Dinophyceae</taxon>
        <taxon>Suessiales</taxon>
        <taxon>Symbiodiniaceae</taxon>
        <taxon>Symbiodinium</taxon>
    </lineage>
</organism>
<dbReference type="GO" id="GO:0071949">
    <property type="term" value="F:FAD binding"/>
    <property type="evidence" value="ECO:0007669"/>
    <property type="project" value="InterPro"/>
</dbReference>
<evidence type="ECO:0000256" key="6">
    <source>
        <dbReference type="ARBA" id="ARBA00023033"/>
    </source>
</evidence>
<dbReference type="Pfam" id="PF01494">
    <property type="entry name" value="FAD_binding_3"/>
    <property type="match status" value="1"/>
</dbReference>
<evidence type="ECO:0000256" key="4">
    <source>
        <dbReference type="ARBA" id="ARBA00022857"/>
    </source>
</evidence>
<reference evidence="8 9" key="1">
    <citation type="submission" date="2016-02" db="EMBL/GenBank/DDBJ databases">
        <title>Genome analysis of coral dinoflagellate symbionts highlights evolutionary adaptations to a symbiotic lifestyle.</title>
        <authorList>
            <person name="Aranda M."/>
            <person name="Li Y."/>
            <person name="Liew Y.J."/>
            <person name="Baumgarten S."/>
            <person name="Simakov O."/>
            <person name="Wilson M."/>
            <person name="Piel J."/>
            <person name="Ashoor H."/>
            <person name="Bougouffa S."/>
            <person name="Bajic V.B."/>
            <person name="Ryu T."/>
            <person name="Ravasi T."/>
            <person name="Bayer T."/>
            <person name="Micklem G."/>
            <person name="Kim H."/>
            <person name="Bhak J."/>
            <person name="Lajeunesse T.C."/>
            <person name="Voolstra C.R."/>
        </authorList>
    </citation>
    <scope>NUCLEOTIDE SEQUENCE [LARGE SCALE GENOMIC DNA]</scope>
    <source>
        <strain evidence="8 9">CCMP2467</strain>
    </source>
</reference>
<dbReference type="EMBL" id="LSRX01000540">
    <property type="protein sequence ID" value="OLP94461.1"/>
    <property type="molecule type" value="Genomic_DNA"/>
</dbReference>
<protein>
    <submittedName>
        <fullName evidence="8">Kynurenine 3-monooxygenase</fullName>
    </submittedName>
</protein>
<feature type="domain" description="FAD-binding" evidence="7">
    <location>
        <begin position="757"/>
        <end position="965"/>
    </location>
</feature>
<dbReference type="PANTHER" id="PTHR46028">
    <property type="entry name" value="KYNURENINE 3-MONOOXYGENASE"/>
    <property type="match status" value="1"/>
</dbReference>
<dbReference type="OrthoDB" id="410491at2759"/>
<evidence type="ECO:0000259" key="7">
    <source>
        <dbReference type="Pfam" id="PF01494"/>
    </source>
</evidence>
<dbReference type="AlphaFoldDB" id="A0A1Q9DH06"/>
<comment type="cofactor">
    <cofactor evidence="1">
        <name>FAD</name>
        <dbReference type="ChEBI" id="CHEBI:57692"/>
    </cofactor>
</comment>
<dbReference type="InterPro" id="IPR002938">
    <property type="entry name" value="FAD-bd"/>
</dbReference>
<dbReference type="SUPFAM" id="SSF117281">
    <property type="entry name" value="Kelch motif"/>
    <property type="match status" value="1"/>
</dbReference>
<dbReference type="PRINTS" id="PR00420">
    <property type="entry name" value="RNGMNOXGNASE"/>
</dbReference>
<dbReference type="Gene3D" id="2.120.10.80">
    <property type="entry name" value="Kelch-type beta propeller"/>
    <property type="match status" value="2"/>
</dbReference>
<keyword evidence="2" id="KW-0285">Flavoprotein</keyword>
<gene>
    <name evidence="8" type="primary">BNA4</name>
    <name evidence="8" type="ORF">AK812_SmicGene23498</name>
</gene>
<dbReference type="Pfam" id="PF24681">
    <property type="entry name" value="Kelch_KLHDC2_KLHL20_DRC7"/>
    <property type="match status" value="2"/>
</dbReference>